<sequence length="1805" mass="206088">MQDEINISQFRRGAEVIVNQLNEICGGSNPKIKLSSGEIKSRPNGSSTLSNILQQYSDSVSQGEGVGYIGIEWKGPFPLHNSIIQHVKRVQLLIGKSPSLVYGVIPNIKYGYVGLENMLYIFPIEETIQKVLRRESSIGSSTERRSIDRMRSAPSNFDQRFDGKPASDDSILTIVFPFSIKNVTGTFPRVGIFSSDVEYLLCVITEKSIHLLALKFDNFDLADDYSQVSDNDRTLPRGAGLIKVPIMNIKGKDIGMLQCSLPGSYNSKFHSLCSTLDGRFFFLEENSSSIHELVYQSSEGWITPYCYIHSHQIYSSFTKELFLKYTFLRFMPRSFSIKKISLTPCGFMAILDTSQNIYLAAYLNDINSKEVLSNIIPWGRMVNSLNYWASNLDINTFFLPTDWDNYVSSEFQNSEKLLSKTENLNLENISSSLFSKNNSKRFSSPSSLKVVAMLRKKDIFDIFSKIPGNQLFKKNDESFSMHSIRPEYQNQFDINDLQLFFTSDYNLSLSLFTNNGTRLQFQCSKRTNEVMPSIQSVINGFRFEPESFFESPKKKIQTESAFNQSKLSSTSSSSNDLTFGFWLTYVLPASSSRNDNSNISNSYYRNGLTIITRNATSYSFQNVNASTDFSKTPNKNICQVELRLFSSLPADIGITSSSNFRNRTLNSQNTPTLNLRYNGNFSSTGQCSKGEPIIIEFEEQVKAIHEFTPYPENNSNNNPNNLEDLHIVASKRSKAFPNVFLEYGGNPLGNNNRQHDLLGWVKDRCIVFVGETRYFFLVLKWNGLQQIVGASGLFMQLIQCPLSSCINSSQFRRLVHPEDSFLTDDHLSLTSPWIEALSGAIAFDLKSVLELPPFFKYENKMQLQFTTQILEVCLPKLQSLLNILSRSQNIIGNEVFDPSSLPNIPPTTSRSFNQILSEELNKSYDTHLKDSTTFLLKSVAYITNFLLQLFRFLTLFDSSPPELKDLTYNIFVNHDQNLLTEMPIIYLIVSNTGVSQIKKFVESFSVNILEAISYQDRSIIEISFVTQIKSIYKKIGWLINSKSSKIMKRLALIADLSIEVGDCLSDNHLKESSIIERISSRNLSPIGGFSLPPFKYWEYFQADPSQNEYFREIFSSLLLKPFNRTEETTLLLLDCISHFDNLLTEQLKLKQNFIGSDLQEDFNTQNYNTYFLHIEQIIKAWSESLRDAFIESLDCHVSSSEISINSMKSLILLTFSQPLKTLFSSCFNRKILECCVAHLLRDLFPVMMSRFIATFPRANKRDSCCCQILLEDIVEICRYDSLQKTRCTEKSLLGIIAFCISKSFKSLITNQHLKEYNWNDFSSFLYGLTTESNYSPYYFILSAIYLFDDFQEIHSGCIKCINILSELSLNKNVLCGSYCRNVRTRIETLKLIKEICISVVGKGLISIDMNVSQLLPRLLTESYFDRNQFQMDYSLEYAISNLEGIISLCSNLQIPLLDYVEKMAYNQGQNFNQLIQILSTQILLPCSELNSLIKSNSFIEPFLIVSTLLESSVSIKQEDSNIEDICSQISDYLLQSLFPPKDHVIYSHFSDREYEPQLPILSKFFGFNNPDNLSESINRLLEFIQTPLLNISGSSLLGSLSVTPKTYLCVGLTNQEIFEKYDLFQQIYSITAIFEFTNYYILALSQNIIDPRNLSQLPTSISIQLWNKAWSVPYDLLLDVYISLLDSSLDSNSSSDPFMLIFNRIKAIKSPNFKLEPILNHHDFFILHLRKCIIGILDSWIKNRKLFPLSKNHVLMANNFLISTLSYLQNAYSTDQSQKLTSTIENIQIELQDSELQSLISVKNN</sequence>
<dbReference type="OrthoDB" id="338970at2759"/>
<evidence type="ECO:0000313" key="2">
    <source>
        <dbReference type="Proteomes" id="UP000236928"/>
    </source>
</evidence>
<evidence type="ECO:0000313" key="1">
    <source>
        <dbReference type="EMBL" id="POM84419.1"/>
    </source>
</evidence>
<gene>
    <name evidence="1" type="ORF">CmeUKMEL1_12300</name>
</gene>
<protein>
    <submittedName>
        <fullName evidence="1">Uncharacterized protein</fullName>
    </submittedName>
</protein>
<dbReference type="EMBL" id="JIBK01000043">
    <property type="protein sequence ID" value="POM84419.1"/>
    <property type="molecule type" value="Genomic_DNA"/>
</dbReference>
<comment type="caution">
    <text evidence="1">The sequence shown here is derived from an EMBL/GenBank/DDBJ whole genome shotgun (WGS) entry which is preliminary data.</text>
</comment>
<dbReference type="Proteomes" id="UP000236928">
    <property type="component" value="Unassembled WGS sequence"/>
</dbReference>
<reference evidence="1 2" key="1">
    <citation type="submission" date="2014-04" db="EMBL/GenBank/DDBJ databases">
        <title>Comparative Genomics of Cryptosporidium Species.</title>
        <authorList>
            <person name="Silva J.C."/>
            <person name="Su Q."/>
            <person name="Chalmers R."/>
            <person name="Chibucos M.C."/>
            <person name="Elwin K."/>
            <person name="Godinez A."/>
            <person name="Guo F."/>
            <person name="Huynh K."/>
            <person name="Orvis J."/>
            <person name="Ott S."/>
            <person name="Sadzewicz L."/>
            <person name="Sengamalay N."/>
            <person name="Shetty A."/>
            <person name="Sun M."/>
            <person name="Tallon L."/>
            <person name="Xiao L."/>
            <person name="Zhang H."/>
            <person name="Fraser C.M."/>
            <person name="Zhu G."/>
            <person name="Kissinger J."/>
            <person name="Widmer G."/>
        </authorList>
    </citation>
    <scope>NUCLEOTIDE SEQUENCE [LARGE SCALE GENOMIC DNA]</scope>
    <source>
        <strain evidence="1 2">UKMEL1</strain>
    </source>
</reference>
<accession>A0A2P4Z349</accession>
<name>A0A2P4Z349_9CRYT</name>
<dbReference type="VEuPathDB" id="CryptoDB:CmeUKMEL1_12300"/>
<proteinExistence type="predicted"/>
<organism evidence="1 2">
    <name type="scientific">Cryptosporidium meleagridis</name>
    <dbReference type="NCBI Taxonomy" id="93969"/>
    <lineage>
        <taxon>Eukaryota</taxon>
        <taxon>Sar</taxon>
        <taxon>Alveolata</taxon>
        <taxon>Apicomplexa</taxon>
        <taxon>Conoidasida</taxon>
        <taxon>Coccidia</taxon>
        <taxon>Eucoccidiorida</taxon>
        <taxon>Eimeriorina</taxon>
        <taxon>Cryptosporidiidae</taxon>
        <taxon>Cryptosporidium</taxon>
    </lineage>
</organism>
<keyword evidence="2" id="KW-1185">Reference proteome</keyword>